<name>A0AAV4VNP6_9ARAC</name>
<keyword evidence="2" id="KW-1185">Reference proteome</keyword>
<dbReference type="AlphaFoldDB" id="A0AAV4VNP6"/>
<dbReference type="EMBL" id="BPLQ01013365">
    <property type="protein sequence ID" value="GIY71574.1"/>
    <property type="molecule type" value="Genomic_DNA"/>
</dbReference>
<gene>
    <name evidence="1" type="ORF">CDAR_442851</name>
</gene>
<proteinExistence type="predicted"/>
<accession>A0AAV4VNP6</accession>
<dbReference type="Proteomes" id="UP001054837">
    <property type="component" value="Unassembled WGS sequence"/>
</dbReference>
<evidence type="ECO:0000313" key="2">
    <source>
        <dbReference type="Proteomes" id="UP001054837"/>
    </source>
</evidence>
<evidence type="ECO:0000313" key="1">
    <source>
        <dbReference type="EMBL" id="GIY71574.1"/>
    </source>
</evidence>
<comment type="caution">
    <text evidence="1">The sequence shown here is derived from an EMBL/GenBank/DDBJ whole genome shotgun (WGS) entry which is preliminary data.</text>
</comment>
<protein>
    <submittedName>
        <fullName evidence="1">Uncharacterized protein</fullName>
    </submittedName>
</protein>
<organism evidence="1 2">
    <name type="scientific">Caerostris darwini</name>
    <dbReference type="NCBI Taxonomy" id="1538125"/>
    <lineage>
        <taxon>Eukaryota</taxon>
        <taxon>Metazoa</taxon>
        <taxon>Ecdysozoa</taxon>
        <taxon>Arthropoda</taxon>
        <taxon>Chelicerata</taxon>
        <taxon>Arachnida</taxon>
        <taxon>Araneae</taxon>
        <taxon>Araneomorphae</taxon>
        <taxon>Entelegynae</taxon>
        <taxon>Araneoidea</taxon>
        <taxon>Araneidae</taxon>
        <taxon>Caerostris</taxon>
    </lineage>
</organism>
<reference evidence="1 2" key="1">
    <citation type="submission" date="2021-06" db="EMBL/GenBank/DDBJ databases">
        <title>Caerostris darwini draft genome.</title>
        <authorList>
            <person name="Kono N."/>
            <person name="Arakawa K."/>
        </authorList>
    </citation>
    <scope>NUCLEOTIDE SEQUENCE [LARGE SCALE GENOMIC DNA]</scope>
</reference>
<sequence>MVPQLEILSCPGLDGIDGEPAAQTATNTSKMEHIQSSKALNSFTFDGSLYLTVPFVRLSTTSNTHYKVAPSIGLAEKSLVSRYTTRRQVV</sequence>